<feature type="domain" description="SD-repeat containing protein B" evidence="7">
    <location>
        <begin position="6582"/>
        <end position="6662"/>
    </location>
</feature>
<feature type="domain" description="SD-repeat containing protein B" evidence="7">
    <location>
        <begin position="4532"/>
        <end position="4644"/>
    </location>
</feature>
<feature type="domain" description="SD-repeat containing protein B" evidence="7">
    <location>
        <begin position="3566"/>
        <end position="3676"/>
    </location>
</feature>
<feature type="domain" description="SD-repeat containing protein B" evidence="7">
    <location>
        <begin position="2620"/>
        <end position="2739"/>
    </location>
</feature>
<feature type="domain" description="SD-repeat containing protein B" evidence="7">
    <location>
        <begin position="3448"/>
        <end position="3559"/>
    </location>
</feature>
<protein>
    <submittedName>
        <fullName evidence="8">Putative collagen-binding protein</fullName>
    </submittedName>
</protein>
<feature type="domain" description="SD-repeat containing protein B" evidence="7">
    <location>
        <begin position="6921"/>
        <end position="7002"/>
    </location>
</feature>
<dbReference type="InterPro" id="IPR053786">
    <property type="entry name" value="LEPRxLL_CS"/>
</dbReference>
<feature type="domain" description="SD-repeat containing protein B" evidence="7">
    <location>
        <begin position="5092"/>
        <end position="5204"/>
    </location>
</feature>
<feature type="compositionally biased region" description="Low complexity" evidence="4">
    <location>
        <begin position="170"/>
        <end position="219"/>
    </location>
</feature>
<dbReference type="eggNOG" id="COG4932">
    <property type="taxonomic scope" value="Bacteria"/>
</dbReference>
<sequence>MKKTKKPSYTVLFEKLEDRLLLSANPIVALDVPEEQAIGSSVAEQLDLHLQASPAVSDSASDALQTEKETLTADASAGQTASSTASIDASTKSATGNTSTTASNSATATNTETTTSSTTATDSSDSTITTVTKGVKITVDTDSLTPTASATSASATTSSSTDKTTHDDLSASSTDTTANDTSTQASNTSTTATTSSHATSVDKPSTTASQSTLASTTDSTTDKTSDVPQDDTTSIRVEIAFVDSRIADYQTLVDSYKAQSSEAVQMQVVVLSTEQNGISQITDVLNFYKNEGIAIDGIHILSHAESGSLTLGNAHFSLKDIQSNSNAAELVKTWSDALSSGADILLYGCDVASGELGVEFVQELQKLTGADVAASTDKTGKDGLGGNWDLETQTGQIDTQVVTGDIDTLLAGDPAPTTTIGLPSEWMINENFTFTIDFDNTGTDMGYAPYIDLKIPQGMDLLAGKYFIAELLMVKVATWDGTQWLDSSSNPVTTHYYGDRGVSLPSFGTPQVGDQWYTIELPFGSFAPDQPVAEFQFTAKLNPLTGAVFNTPLSISATSGFSFAQDEFNNPVADSPNLANITRETAHSASITPKVITITKTADAAEGEAATGENFPVKYTLTVNVANGATVTGMDIIDYLPSNLQHLNLANYHIEVAPGTVVTTAAPTTGHPNTAASGNNDYLFENATVTGTTATNEIVITYYNIVPENDANKNVIISPTTGNEVTSVNESQVSGTYTNQSGIDVTDQVVTDGTVNDANDGTPTDDEDDDYTLIDRSIAIQKSHEIVSNITATANQALTLPGSVVKYTLEFQISDYFDFNNVVIQDLFSDGQRLYTPTGTYAPTLQILGDSDSVLATTAFSGFNTSTQTATNFTLTFDPSAYPTGYESSSYFNGVPLYDATLLTFNVSDELTSQGLDRILEGNRIAAADPYASALNPWTNGTNTPNGTRGVITYYTLVQEDFTALHTASGYTTDASVDTGDRLFNNVAIKGNIVNSSGTVIGTEDDNSADTLTIADIDITKSLYAINGNTAAVTNPTVLQPGDVVTYRLTVELPTADAENFYLSDYLPLPTLATISTTTVETYSGSPPAAGHVSFGPSHTLNSVIDNYDATALAPTISKDDLNNSLKIYFGDFDAVANTPTAGAAVHATIDILISVQASADPFSDGLYLTNQAESGLGNTEGKQNATSEIVQVYLVNPDLSIKKGIIATDNTSAVFSATPMPTGVTADPISDTTGAAFTGTVNSSNLSTNRIDSNLNLSQIDAGDTVRYAITIENTGGRDAYNVQVSDTVPTGFRVPDGTTLSSTNLRVTDGAGNAIAFTVDSFDATTGNFTITLTDGATEGALNQGYTTAPSGGYINKTTVSNGSNIAIITFDLVAEGSSDANTVVASSVETNTTKLEQYTSVETGGTNFVSNGEEPSDTATITIAAPNNLAKSIITTGVTDTNNNATGQATIGETVQYQVTVKIPEGNTNDFKLVDTLDAGLAFVSLDSVTSSSALTVGGSAITLASLNAGLSVTGNGNSTPQTVTFFGSSGSDIVNSNTNNSVGETITLTYTAVVLNTTGANGTDHNDTVNNSVKATWANDATGITASAPNVTIREPQVSITISDGGLTQADAGDVITYTVVVTANSNRPTAHDVQVRDVIPTGLTYVAGSATITGTTGTVVGATISESAGTVSASATSIAPNSTLTFTFQATVNTGLSPNSTLTTPAEVIYTSMAGSVSDTSPHITGTTDTERTGTFGGVTQPNDYRSTANDTVTITAPEPGKKIIDTSEAHTSVDKSADGAVQLAVGEIVRYELTINLSEANSKNFQIVDTLPAGLVYLGDNTTLSISNAVDTGGSIVFSNAAIGSALNNTITFPNASVNYNAAGNTLTFSLGDINNQQTDSADVELVTISYNAIVTNTTGVDRGNTLANSAQVYVNSAPLGSLASVTATVVEPSVSIDKAIIAPTPTNPDAGDTVTYTITVTNDNNTNGADAFNLNLTDVVPSHLRFDSATVSTAPATTPSPNITITPVGGSFPDNTGDTFTITADRLNKGDSFTITVVATVLDSITSVTNVDNTANLTYTSLPNSGTPNGSGDNTTGSTAGTAGTSTGERTGSGTGANDYTATDTVTFTSPRPEGTKTLVSTSEAHTSYTNGIERVAVGEVVRYQLSAKLPEGTFNLLTLQDYLPNGLQFLNDGTAKIAFVSDGGITLNAGNGALDTISAVGNGALVTGNSVVTPTFTLSADNISSQLNTDADVYASGSDVIFRLGTVVNADHDSNDEWVVIEFNAIVVNEVANQAGTTAYNGFGIILGDNLTGYVGPATDISNYVGVSVVEPIVGVTKTASPTAGDADDTVTYTITVTNSATGNNAAAAFDIHVLDNLNALDAGAHSIVSITPNVGATGANLTNASTGNIVDYTIDRLDPSESVTFTVVTTLTGNVTPAQLVNNEAKVTYTSLPNTGTTSNPTGSNTSGASGDADGERDGSDGTGGLNDYTDSDTTEITIYSNNISGFVYTDINNDGIFDANGADNIAGNDDDEIPLNNVTITLTGTDHLGNAVSETTTTNTLGYYEFTGLRPSNATGYIVTQTQPTGYADGQEIAGTGGTTSVVTDNQIKVIIPEGADTSSTHNDFFEIPAQLGDRVWRDVNANGIQDAGEQGIAGLTVNLLDNSGNLIKSAVTDTNGNYHFYNLIAGDYRIEFTGVGSGTLADSAFTTADEATATEATDSDVTGNTGTGRTNLITLTAGETNNDIDAGIRWTGSIGDYVWIDTNNNNLQDAGDALLSNITVELYDSTGTTLLATTTTDSSGNYLFENLAAGSYQVKVTPPSSMGFVTADTGGDDTIDSDVDSTGIVNVTLTTANLNRTDIDAGLKFNGTGSIGDFVFIDANANGIQDAGEIGINNATVQLFDGLGNLLSTTTTNTTGGYLFTNLVAGNYTIKVSGVSASLTPTGKDLGGNDATDSDIDATGETSTITLTTGQNKLDVDAGYVYTGTGSIGDQVWLDSDADGIQDAGESGVAGVKVELYDSTGTTLLASIDTDSSGNYLFDNLDTSLDYTVKVTAPTGRAFTTANVGGNESLDSDADSSGVISAIDLSVTANRTDIDAGLTLNGTGSIGNFVFIDANANGIQDAGEIGITGATVTLLDNSNNPLATTTTDSNGAYVFNGLAAGDYKIQVSGVSASLTPTGKDLGGNDATDSDLNTTGISDTITLTAGQSNQTVDAGYVYTGTGSIGDHIWLDSDADGIQDAGESGVAGVKVELYDSTGTTLLASIDTDSSGNYLFDNLDTSLDYTVKVIAPTGRAFTTANVGGNESLDSDADSSGVISAIDLSVTANRTDIDAGLTLNGTGSIGNFVFIDANANGVQDAGEIGITGATVTLLDNSNNPLATTTTDSNGAYVFNGLAAGDYKIQVSGVSASLTPTTQNAGADDTVDSDIDATSITATITLTAGQSNQTVDAGYVYTGTGSIGDRIWLDSDADGIQDAGESGVAGVKVELYDSTGTTLLASIDTDTNGNYLFDNLDTSLDYTVKVTAPTGRAFTTANVGGNESLDSDADSSGVISAIDLSVTNNRTDVDAGLTLNGTGSIGNFVFIDANANGIQDAGEIGITGATVTLLDNSNNPLATTTTDSNGAYVFNGLAAGDYKIQVSGVSASLTPTTQNAGADDTLDSDIDATSITATITLTTGQSNQTVDAGYVYTGTSSIGDRVWLDYDGDGVQDATETVGVAGVTVSLYDSAGTTLLASIDTDVNGNYLFDNLAAGDYIIKVTKPSSMNISSINQGGNDALDSDIDTTTGETAVITLAANTDITHVDAGLQYPESISGTVFHDLDNDGVIDAGETGIAGVTMTLKDSGGTVIATTTTDSNGQYFFAVNAGNTYIIEETQPSAYLDGQDTAGVNGGNTSVNDTISSITINSGDNATGYNFGEVLTSSVSGYTYEDDDNDGVKDAGESAIAGVTITLTGTDDLGNAVSLSTTTDSNGYYEFTDLRPSDATGYTLTQTHPTAYTDGTDTAGTPFGGASSETATVRDDKITGIVVINASGTTGTDYNFGELKKTSLSGYVYNDIDNDGVKDATESGIAGTSVRLTGTDDLGNTVDVTVATDSNGYYEFTDLRPSDATGYTLTETQPNGFDDGIDTIGSQGGTSNNDSFSDLVLVAGTVGTDNNFGEIFNPLLEKTIVATSETGTTGNNPTIGEIVRYRLTAEVYEGTMTNLQIRESLPAGLQFLNDGTATVAFVSTNTSNISTNDTTLNSLTGLKVAGDETSVGTITPSAFLPDANISTSVSTNSDVYASGTDVYFKLGNLTNSNLTANKEFVVIEFNALVLNESANQAGTNLENTFTLLYDQNGDTNPEDSKTSDTVTVTIVEPEISNLTKTISSSTATPPDEGDTLVYQITYSNTGTAPAYDVLLTDFLDDADKVAPFDGSLELVDARIASSSPALNAGDITITENFTDNSAEILINTLEIGQSVTVEIEVKVKAGTAPATDLDNTADISYNSLPNGGTGTPSNPTGSDTPTTSGTSTGGRDGSDGSSGLNDYVDSDNAPTETTGNANSLGDYVWFDFNGDGVQDANEKGIPNVTVNLYWAGADDVLDAADLVTPYKTTTTDANGYYQFTDLPASTFKVVLDSTNLTSLTPTSDYDGIATANEATVTLTNTTDETDVDFGYVGSNSIGDTVYLDLDADGVEDMGEIGLPNAEVTLTWTFNSATITTTTTTDQDGKYLFAGLPAGTDYQVTVTPSSVSGANLTTVGSYSNISLTNNTDHLTADFGFVGTGSIGDYVWNDANGDADQDLGEAGIAGVSLDIYLDRNGDGLLDAGDVKITTTTTNPSGYYTFNHLPEAKYIVDVTDTSNLLDGFILTGGTDPQAVTLPAGGNIVSVDFGYQQQGAVIGDYVWHDADGDSVQDVTETGIAGVQVDLYVDTNSNGVLDIGDTLADTRTTDANGYYQFTDLTVGRYLVDIVEATLPTNYQNTTNNEPFVANITTPTQIISNADFGYREQAGIGDYVWLDANGDGVQDVGETGLSNVSLALYRDNNGDGIINGTDSVIKTVLTDANGAYLFKNLDAGSYVVKVTDSFGVLAGLSQSYGANTYAKTLIAGEYDKDADFGFTDPATGSIGDYIWNDADGDGIQETGETGIDGVTLELRTAGTDGLFGTGDDVVVDTTTTASGGAYHFTGLTKGAYQVVVTDTGNLLNNFALTKDPDSIADEKHAVTLSVGQMVNTVDFGYQQRDGRIGDLVWNDTNADGIVDGGESGVVGVSVTLYRDTNNNGVLDTGDVSLAVTTTDANGLYEFTNLAAGKYLVDVDTTGTLAGYTLTSTSTKGAEPMPVTLSAGQNFIEADFGYHDPQTGNIGDRVWNDTDGDGVQDTGETGLSGVSVTLRNAGTDGIFGTGDDTTATTTTDTSGNYSFTGLDAGKYRVEITNPTGDLPNYAQTGDPDATKDHQHEITLSAGQTVTTADFGYQLQNSSIGDTVWSDTDGNGLLNGGETGISGVTVTLLRDNDGNGTYETTVATQVTDANGNYSFTQLPAGKYRVDINTTGVLASYVQTADPDATKNNSHTLTLANSSNIDTVDFGYQQLAQIGDTVWSDLDSDGVQDTGEAGIAGVTVALYRDVNNSGTYDAGDTLVTTQTTDANGNYHFLKLAAGAYIVTVTDTANVLGLYVPTTSETKAITLSAGETNDTADFGYADPKTGSIGDTIWNDANGNGVQDTGEVGLSGVTVSLNSAGTDGIFGTADDVVVDTTSTDSTGTYHFNNLPAGKYQVVTTPPTGFTQTADPDTTKDHTTLVTLTAGQMVTTADFGYQQSDAHIGDLVWHDADGDGIKDAGETGIDGVTVALYRDVDNNGVLDIGTDTLLETQTTSGGGIYAFDNLIADNYLVAVTDTANVLYNYQAINGGQAVATPHAVSLSAGEQLDTVDFAYQRYASIGDYLWLDDGDGVQEADEFGVVGNYGLSGVTVNLYSDDDSSGTLTFGDALIATVTTDVNGKYDFTKLPAGTYIVSVTDTNNALAGLSASTPQNKTVTVTSGQDYNDADYPYTDPQTASIGDYVWDDKNGNGIAESGETGFEGVTVNLYRDNNANGVYDAGDTLAATTTTDPLGHYSFTKLPKGDYLVDVATGIPTGYVLTGGTDPHALNLSPAETYNDADFGYQRQTASIGDLVWQDQNSNGVLDGIETGIAGVTLNLYRDTNNNGTLDTGDSLVASTTTDSTGHYSFNNLPTGQYFVDVTDTGGKLGGYTSTTHNDPLLVSLAENQTYLAADFGYLSNPVYQGAVGDQLWLDNDGDGQLDTGEPVLANIDVTLREAGSDGVFGTADDVIRTTTTNSAGQYQFTGLPTGYYRVEVNTSQLPAGVSTTTPNSSNPFLLSNVQSKQDVDFGYRGTGSLGDYVWLDTDKDGIQDTSETGLAGVAVQMTWAGLDGNLATTADNVTYNTVTDATGHYKVNHLPAGQYQVSLTSGLPTGTTITVGAQSMGSSSATVTLPAGTNKLDVDFGVATTTDKGSIGDTVWLDNDGDGIVDTDELPLSGMTVTLTGAGTDGILGTSDDTHVTTTTDSNGKYLFDNLSPNTYQVSVTTPSGLTLTTPNSLNPVTLTKDQVIDTVDFGYKPQNTASLGDYVWIDSNNDGLQTAGETGIAGVTMQAIWAGVDGNLNTTADNLIFTTVTDSNGLYHFADLPAGVYQISVSGVSSTLAPFAGGQSVGTGTTTLTLSTGQMRTDVDFGYRPTLGSIGDTVWNDTDQDGTQDPDEVGIAGVTVTLTSAGTDGILGTADDTTQTTTTDSNGQYRFNDLPTGNYTVSITPPTGSTLTTPPVVNIPLAPQQIVDTADFGLYNPNQTGSIGDTVWFDADQDGAQDTGETGVAGVIVTLTGAGSDGVFGTADDITRTLTTDSNGQYRFSGLEAGNYTVSVTPPTGNSLTTPPTVSINLTPQQQFDAADFGLYNSTTPPPAPTGRIGDTVWNDTDGDGVQDPTETGVAGVTVKLTNAGADDIFGTPDDTVLTTTTDSNGHYQFVNLDGGLYQVSIVPPTGTTITTPSRLNSFTLADGQQIDTVDIGLIQPTGTATIGDTVWSDTDGDGVQDTGETGVAGIVVTLQGAGKDGVFGTADDTLTNTTTDSNGHYQFTHVDAGSYQVSITPPNGTALTTPNSLNPFSITTGQNIDTIDFGLYKPTGTSSVGDTVWNDTDGDGVQDPTETGVAGIVVTLRGAGNDGVLGTADDLVMSTTTNSAGQYLFSNLTAGSYQVTITPPTGTSITTPNSSNPFNLANNQQIDTIDFGLNKPTGTGKIGDTVWHDVDSDGVQDPDETGVGGVTVILTGAGKDGVFGTTDDTTATTITDAKGQYSFDKLDAGLYKVTIVPPQDMQVTTPNSYNPVTLANNQTIDTIDFGLTKPTGNSSIGDTVWNDKDKDGVQDSDETPVSGVVVTLTGAGKDGVFGTADDTTLTTTTDSNGKYLFDNLDAGIYKVSIDVSSDKEITTPNSF</sequence>
<feature type="domain" description="SD-repeat containing protein B" evidence="7">
    <location>
        <begin position="3683"/>
        <end position="3795"/>
    </location>
</feature>
<keyword evidence="3" id="KW-0732">Signal</keyword>
<feature type="compositionally biased region" description="Polar residues" evidence="4">
    <location>
        <begin position="4466"/>
        <end position="4479"/>
    </location>
</feature>
<feature type="domain" description="SD-repeat containing protein B" evidence="7">
    <location>
        <begin position="7361"/>
        <end position="7443"/>
    </location>
</feature>
<feature type="domain" description="DUF11" evidence="5">
    <location>
        <begin position="1612"/>
        <end position="1708"/>
    </location>
</feature>
<feature type="domain" description="SD-repeat containing protein B" evidence="7">
    <location>
        <begin position="2744"/>
        <end position="2854"/>
    </location>
</feature>
<dbReference type="Pfam" id="PF17210">
    <property type="entry name" value="SdrD_B"/>
    <property type="match status" value="39"/>
</dbReference>
<organism evidence="8 9">
    <name type="scientific">Beggiatoa alba B18LD</name>
    <dbReference type="NCBI Taxonomy" id="395493"/>
    <lineage>
        <taxon>Bacteria</taxon>
        <taxon>Pseudomonadati</taxon>
        <taxon>Pseudomonadota</taxon>
        <taxon>Gammaproteobacteria</taxon>
        <taxon>Thiotrichales</taxon>
        <taxon>Thiotrichaceae</taxon>
        <taxon>Beggiatoa</taxon>
    </lineage>
</organism>
<reference evidence="8 9" key="1">
    <citation type="submission" date="2011-11" db="EMBL/GenBank/DDBJ databases">
        <title>Improved High-Quality Draft sequence of Beggiatoa alba B18lD.</title>
        <authorList>
            <consortium name="US DOE Joint Genome Institute"/>
            <person name="Lucas S."/>
            <person name="Han J."/>
            <person name="Lapidus A."/>
            <person name="Cheng J.-F."/>
            <person name="Goodwin L."/>
            <person name="Pitluck S."/>
            <person name="Peters L."/>
            <person name="Mikhailova N."/>
            <person name="Held B."/>
            <person name="Detter J.C."/>
            <person name="Han C."/>
            <person name="Tapia R."/>
            <person name="Land M."/>
            <person name="Hauser L."/>
            <person name="Kyrpides N."/>
            <person name="Ivanova N."/>
            <person name="Pagani I."/>
            <person name="Samuel K."/>
            <person name="Teske A."/>
            <person name="Mueller J."/>
            <person name="Woyke T."/>
        </authorList>
    </citation>
    <scope>NUCLEOTIDE SEQUENCE [LARGE SCALE GENOMIC DNA]</scope>
    <source>
        <strain evidence="8 9">B18LD</strain>
    </source>
</reference>
<dbReference type="Pfam" id="PF14252">
    <property type="entry name" value="DUF4347"/>
    <property type="match status" value="1"/>
</dbReference>
<feature type="domain" description="SD-repeat containing protein B" evidence="7">
    <location>
        <begin position="7251"/>
        <end position="7336"/>
    </location>
</feature>
<evidence type="ECO:0000259" key="6">
    <source>
        <dbReference type="Pfam" id="PF14252"/>
    </source>
</evidence>
<feature type="domain" description="SD-repeat containing protein B" evidence="7">
    <location>
        <begin position="4866"/>
        <end position="4953"/>
    </location>
</feature>
<feature type="region of interest" description="Disordered" evidence="4">
    <location>
        <begin position="2440"/>
        <end position="2482"/>
    </location>
</feature>
<keyword evidence="2" id="KW-0964">Secreted</keyword>
<feature type="domain" description="SD-repeat containing protein B" evidence="7">
    <location>
        <begin position="6018"/>
        <end position="6102"/>
    </location>
</feature>
<dbReference type="InterPro" id="IPR051417">
    <property type="entry name" value="SDr/BOS_complex"/>
</dbReference>
<feature type="domain" description="SD-repeat containing protein B" evidence="7">
    <location>
        <begin position="4753"/>
        <end position="4829"/>
    </location>
</feature>
<dbReference type="NCBIfam" id="TIGR01451">
    <property type="entry name" value="B_ant_repeat"/>
    <property type="match status" value="3"/>
</dbReference>
<feature type="domain" description="SD-repeat containing protein B" evidence="7">
    <location>
        <begin position="7141"/>
        <end position="7228"/>
    </location>
</feature>
<evidence type="ECO:0000256" key="3">
    <source>
        <dbReference type="ARBA" id="ARBA00022729"/>
    </source>
</evidence>
<feature type="domain" description="SD-repeat containing protein B" evidence="7">
    <location>
        <begin position="6246"/>
        <end position="6334"/>
    </location>
</feature>
<feature type="compositionally biased region" description="Low complexity" evidence="4">
    <location>
        <begin position="146"/>
        <end position="162"/>
    </location>
</feature>
<evidence type="ECO:0000259" key="7">
    <source>
        <dbReference type="Pfam" id="PF17210"/>
    </source>
</evidence>
<feature type="domain" description="SD-repeat containing protein B" evidence="7">
    <location>
        <begin position="3213"/>
        <end position="3324"/>
    </location>
</feature>
<feature type="domain" description="SD-repeat containing protein B" evidence="7">
    <location>
        <begin position="3800"/>
        <end position="3898"/>
    </location>
</feature>
<feature type="region of interest" description="Disordered" evidence="4">
    <location>
        <begin position="59"/>
        <end position="127"/>
    </location>
</feature>
<feature type="domain" description="SD-repeat containing protein B" evidence="7">
    <location>
        <begin position="5210"/>
        <end position="5296"/>
    </location>
</feature>
<feature type="domain" description="SD-repeat containing protein B" evidence="7">
    <location>
        <begin position="2978"/>
        <end position="3089"/>
    </location>
</feature>
<evidence type="ECO:0000313" key="8">
    <source>
        <dbReference type="EMBL" id="EIJ43114.1"/>
    </source>
</evidence>
<evidence type="ECO:0000259" key="5">
    <source>
        <dbReference type="Pfam" id="PF01345"/>
    </source>
</evidence>
<dbReference type="NCBIfam" id="TIGR04226">
    <property type="entry name" value="RrgB_K2N_iso_D2"/>
    <property type="match status" value="3"/>
</dbReference>
<dbReference type="Gene3D" id="2.60.40.10">
    <property type="entry name" value="Immunoglobulins"/>
    <property type="match status" value="40"/>
</dbReference>
<keyword evidence="8" id="KW-0176">Collagen</keyword>
<dbReference type="PANTHER" id="PTHR23303">
    <property type="entry name" value="CARBOXYPEPTIDASE REGULATORY REGION-CONTAINING"/>
    <property type="match status" value="1"/>
</dbReference>
<feature type="domain" description="SD-repeat containing protein B" evidence="7">
    <location>
        <begin position="3913"/>
        <end position="3996"/>
    </location>
</feature>
<feature type="domain" description="SD-repeat containing protein B" evidence="7">
    <location>
        <begin position="5783"/>
        <end position="5866"/>
    </location>
</feature>
<evidence type="ECO:0000256" key="2">
    <source>
        <dbReference type="ARBA" id="ARBA00022525"/>
    </source>
</evidence>
<dbReference type="eggNOG" id="COG2373">
    <property type="taxonomic scope" value="Bacteria"/>
</dbReference>
<feature type="domain" description="SD-repeat containing protein B" evidence="7">
    <location>
        <begin position="4649"/>
        <end position="4741"/>
    </location>
</feature>
<dbReference type="Gene3D" id="2.60.40.740">
    <property type="match status" value="7"/>
</dbReference>
<dbReference type="OrthoDB" id="5619324at2"/>
<dbReference type="STRING" id="395493.BegalDRAFT_2260"/>
<feature type="non-terminal residue" evidence="8">
    <location>
        <position position="7445"/>
    </location>
</feature>
<evidence type="ECO:0000256" key="4">
    <source>
        <dbReference type="SAM" id="MobiDB-lite"/>
    </source>
</evidence>
<feature type="compositionally biased region" description="Low complexity" evidence="4">
    <location>
        <begin position="2071"/>
        <end position="2099"/>
    </location>
</feature>
<feature type="domain" description="SD-repeat containing protein B" evidence="7">
    <location>
        <begin position="3096"/>
        <end position="3206"/>
    </location>
</feature>
<gene>
    <name evidence="8" type="ORF">BegalDRAFT_2260</name>
</gene>
<dbReference type="PROSITE" id="PS00018">
    <property type="entry name" value="EF_HAND_1"/>
    <property type="match status" value="5"/>
</dbReference>
<dbReference type="Proteomes" id="UP000005744">
    <property type="component" value="Unassembled WGS sequence"/>
</dbReference>
<dbReference type="RefSeq" id="WP_002690041.1">
    <property type="nucleotide sequence ID" value="NZ_JH600070.1"/>
</dbReference>
<name>I3CHM1_9GAMM</name>
<feature type="domain" description="DUF11" evidence="5">
    <location>
        <begin position="1951"/>
        <end position="2072"/>
    </location>
</feature>
<dbReference type="EMBL" id="JH600070">
    <property type="protein sequence ID" value="EIJ43114.1"/>
    <property type="molecule type" value="Genomic_DNA"/>
</dbReference>
<feature type="domain" description="DUF4347" evidence="6">
    <location>
        <begin position="239"/>
        <end position="402"/>
    </location>
</feature>
<dbReference type="eggNOG" id="COG1361">
    <property type="taxonomic scope" value="Bacteria"/>
</dbReference>
<evidence type="ECO:0000256" key="1">
    <source>
        <dbReference type="ARBA" id="ARBA00004613"/>
    </source>
</evidence>
<feature type="domain" description="SD-repeat containing protein B" evidence="7">
    <location>
        <begin position="5900"/>
        <end position="5985"/>
    </location>
</feature>
<feature type="domain" description="SD-repeat containing protein B" evidence="7">
    <location>
        <begin position="5670"/>
        <end position="5759"/>
    </location>
</feature>
<dbReference type="NCBIfam" id="NF012209">
    <property type="entry name" value="LEPR-8K"/>
    <property type="match status" value="1"/>
</dbReference>
<feature type="domain" description="SD-repeat containing protein B" evidence="7">
    <location>
        <begin position="5556"/>
        <end position="5634"/>
    </location>
</feature>
<feature type="compositionally biased region" description="Polar residues" evidence="4">
    <location>
        <begin position="2105"/>
        <end position="2117"/>
    </location>
</feature>
<dbReference type="InterPro" id="IPR033764">
    <property type="entry name" value="Sdr_B"/>
</dbReference>
<feature type="domain" description="SD-repeat containing protein B" evidence="7">
    <location>
        <begin position="4978"/>
        <end position="5058"/>
    </location>
</feature>
<feature type="domain" description="SD-repeat containing protein B" evidence="7">
    <location>
        <begin position="6807"/>
        <end position="6888"/>
    </location>
</feature>
<dbReference type="InterPro" id="IPR001434">
    <property type="entry name" value="OmcB-like_DUF11"/>
</dbReference>
<dbReference type="HOGENOM" id="CLU_222829_0_0_6"/>
<feature type="domain" description="SD-repeat containing protein B" evidence="7">
    <location>
        <begin position="6129"/>
        <end position="6207"/>
    </location>
</feature>
<feature type="domain" description="SD-repeat containing protein B" evidence="7">
    <location>
        <begin position="3331"/>
        <end position="3441"/>
    </location>
</feature>
<dbReference type="Pfam" id="PF01345">
    <property type="entry name" value="DUF11"/>
    <property type="match status" value="3"/>
</dbReference>
<dbReference type="PANTHER" id="PTHR23303:SF15">
    <property type="entry name" value="COLOSSIN-A"/>
    <property type="match status" value="1"/>
</dbReference>
<feature type="domain" description="DUF11" evidence="5">
    <location>
        <begin position="1254"/>
        <end position="1337"/>
    </location>
</feature>
<evidence type="ECO:0000313" key="9">
    <source>
        <dbReference type="Proteomes" id="UP000005744"/>
    </source>
</evidence>
<feature type="domain" description="SD-repeat containing protein B" evidence="7">
    <location>
        <begin position="5327"/>
        <end position="5438"/>
    </location>
</feature>
<feature type="region of interest" description="Disordered" evidence="4">
    <location>
        <begin position="1724"/>
        <end position="1752"/>
    </location>
</feature>
<feature type="domain" description="SD-repeat containing protein B" evidence="7">
    <location>
        <begin position="5444"/>
        <end position="5552"/>
    </location>
</feature>
<feature type="compositionally biased region" description="Low complexity" evidence="4">
    <location>
        <begin position="6738"/>
        <end position="6749"/>
    </location>
</feature>
<dbReference type="InterPro" id="IPR047589">
    <property type="entry name" value="DUF11_rpt"/>
</dbReference>
<dbReference type="GO" id="GO:0005576">
    <property type="term" value="C:extracellular region"/>
    <property type="evidence" value="ECO:0007669"/>
    <property type="project" value="UniProtKB-SubCell"/>
</dbReference>
<dbReference type="InterPro" id="IPR018247">
    <property type="entry name" value="EF_Hand_1_Ca_BS"/>
</dbReference>
<feature type="compositionally biased region" description="Low complexity" evidence="4">
    <location>
        <begin position="72"/>
        <end position="127"/>
    </location>
</feature>
<feature type="domain" description="SD-repeat containing protein B" evidence="7">
    <location>
        <begin position="4036"/>
        <end position="4128"/>
    </location>
</feature>
<dbReference type="SUPFAM" id="SSF117074">
    <property type="entry name" value="Hypothetical protein PA1324"/>
    <property type="match status" value="40"/>
</dbReference>
<dbReference type="InterPro" id="IPR025592">
    <property type="entry name" value="DUF4347"/>
</dbReference>
<keyword evidence="9" id="KW-1185">Reference proteome</keyword>
<proteinExistence type="predicted"/>
<feature type="region of interest" description="Disordered" evidence="4">
    <location>
        <begin position="4465"/>
        <end position="4529"/>
    </location>
</feature>
<feature type="domain" description="SD-repeat containing protein B" evidence="7">
    <location>
        <begin position="2861"/>
        <end position="2971"/>
    </location>
</feature>
<comment type="subcellular location">
    <subcellularLocation>
        <location evidence="1">Secreted</location>
    </subcellularLocation>
</comment>
<feature type="domain" description="SD-repeat containing protein B" evidence="7">
    <location>
        <begin position="7030"/>
        <end position="7114"/>
    </location>
</feature>
<feature type="region of interest" description="Disordered" evidence="4">
    <location>
        <begin position="2068"/>
        <end position="2130"/>
    </location>
</feature>
<feature type="domain" description="SD-repeat containing protein B" evidence="7">
    <location>
        <begin position="6356"/>
        <end position="6446"/>
    </location>
</feature>
<dbReference type="InterPro" id="IPR026466">
    <property type="entry name" value="Fim_isopep_form_D2_dom"/>
</dbReference>
<dbReference type="InterPro" id="IPR013783">
    <property type="entry name" value="Ig-like_fold"/>
</dbReference>
<feature type="domain" description="SD-repeat containing protein B" evidence="7">
    <location>
        <begin position="6698"/>
        <end position="6778"/>
    </location>
</feature>
<feature type="region of interest" description="Disordered" evidence="4">
    <location>
        <begin position="6737"/>
        <end position="6758"/>
    </location>
</feature>
<accession>I3CHM1</accession>
<feature type="compositionally biased region" description="Low complexity" evidence="4">
    <location>
        <begin position="4484"/>
        <end position="4499"/>
    </location>
</feature>
<feature type="compositionally biased region" description="Low complexity" evidence="4">
    <location>
        <begin position="2442"/>
        <end position="2457"/>
    </location>
</feature>
<feature type="region of interest" description="Disordered" evidence="4">
    <location>
        <begin position="146"/>
        <end position="230"/>
    </location>
</feature>
<feature type="domain" description="SD-repeat containing protein B" evidence="7">
    <location>
        <begin position="6474"/>
        <end position="6557"/>
    </location>
</feature>